<gene>
    <name evidence="3" type="ORF">DPV69_01380</name>
</gene>
<keyword evidence="3" id="KW-0378">Hydrolase</keyword>
<protein>
    <submittedName>
        <fullName evidence="3">Phosphodiester glycosidase family protein</fullName>
    </submittedName>
</protein>
<evidence type="ECO:0000313" key="4">
    <source>
        <dbReference type="Proteomes" id="UP000284120"/>
    </source>
</evidence>
<dbReference type="OrthoDB" id="9809781at2"/>
<dbReference type="PANTHER" id="PTHR40446">
    <property type="entry name" value="N-ACETYLGLUCOSAMINE-1-PHOSPHODIESTER ALPHA-N-ACETYLGLUCOSAMINIDASE"/>
    <property type="match status" value="1"/>
</dbReference>
<feature type="signal peptide" evidence="1">
    <location>
        <begin position="1"/>
        <end position="20"/>
    </location>
</feature>
<evidence type="ECO:0000259" key="2">
    <source>
        <dbReference type="Pfam" id="PF09992"/>
    </source>
</evidence>
<dbReference type="RefSeq" id="WP_113645519.1">
    <property type="nucleotide sequence ID" value="NZ_QMHN01000001.1"/>
</dbReference>
<name>A0A443Z0K3_9SPHI</name>
<feature type="domain" description="Phosphodiester glycosidase" evidence="2">
    <location>
        <begin position="382"/>
        <end position="507"/>
    </location>
</feature>
<accession>A0A443Z0K3</accession>
<keyword evidence="1" id="KW-0732">Signal</keyword>
<dbReference type="GO" id="GO:0016798">
    <property type="term" value="F:hydrolase activity, acting on glycosyl bonds"/>
    <property type="evidence" value="ECO:0007669"/>
    <property type="project" value="UniProtKB-KW"/>
</dbReference>
<dbReference type="Pfam" id="PF09992">
    <property type="entry name" value="NAGPA"/>
    <property type="match status" value="1"/>
</dbReference>
<dbReference type="AlphaFoldDB" id="A0A443Z0K3"/>
<dbReference type="PANTHER" id="PTHR40446:SF2">
    <property type="entry name" value="N-ACETYLGLUCOSAMINE-1-PHOSPHODIESTER ALPHA-N-ACETYLGLUCOSAMINIDASE"/>
    <property type="match status" value="1"/>
</dbReference>
<dbReference type="InterPro" id="IPR018711">
    <property type="entry name" value="NAGPA"/>
</dbReference>
<dbReference type="Proteomes" id="UP000284120">
    <property type="component" value="Unassembled WGS sequence"/>
</dbReference>
<reference evidence="3 4" key="1">
    <citation type="submission" date="2018-06" db="EMBL/GenBank/DDBJ databases">
        <title>Pedobacter endophyticus sp. nov., an endophytic bacterium isolated from a leaf of Triticum aestivum.</title>
        <authorList>
            <person name="Zhang L."/>
        </authorList>
    </citation>
    <scope>NUCLEOTIDE SEQUENCE [LARGE SCALE GENOMIC DNA]</scope>
    <source>
        <strain evidence="3 4">CM134L-2</strain>
    </source>
</reference>
<feature type="chain" id="PRO_5019115922" evidence="1">
    <location>
        <begin position="21"/>
        <end position="511"/>
    </location>
</feature>
<keyword evidence="4" id="KW-1185">Reference proteome</keyword>
<dbReference type="EMBL" id="SAYW01000001">
    <property type="protein sequence ID" value="RWU10024.1"/>
    <property type="molecule type" value="Genomic_DNA"/>
</dbReference>
<evidence type="ECO:0000256" key="1">
    <source>
        <dbReference type="SAM" id="SignalP"/>
    </source>
</evidence>
<keyword evidence="3" id="KW-0326">Glycosidase</keyword>
<comment type="caution">
    <text evidence="3">The sequence shown here is derived from an EMBL/GenBank/DDBJ whole genome shotgun (WGS) entry which is preliminary data.</text>
</comment>
<evidence type="ECO:0000313" key="3">
    <source>
        <dbReference type="EMBL" id="RWU10024.1"/>
    </source>
</evidence>
<organism evidence="3 4">
    <name type="scientific">Pedobacter chitinilyticus</name>
    <dbReference type="NCBI Taxonomy" id="2233776"/>
    <lineage>
        <taxon>Bacteria</taxon>
        <taxon>Pseudomonadati</taxon>
        <taxon>Bacteroidota</taxon>
        <taxon>Sphingobacteriia</taxon>
        <taxon>Sphingobacteriales</taxon>
        <taxon>Sphingobacteriaceae</taxon>
        <taxon>Pedobacter</taxon>
    </lineage>
</organism>
<sequence>MKRILLLMCFAMGFCASSKAQGILVNRYYNSGLANGVNDVVELVVYTDHLDVRNYIIKDYGNGGSTLDDGGGKYRFNNINVWKNLRSGTTIVLRKLSDAELLTYTPDTVATDFRISVAINDGNIFTNMDNNKVWNLTFHEAVSIRADTDAAALANGGNQAVHTLGYGDFFNKSVWHGIPGTKSLYNGSSLAGNGTVGVAYLTYPNYQNYSTPFDLNADLVSLPAYWNKETALMTGFPAGIQVFRTTTPYMGRQMNAYCVVFDPKLVEFKPTYSASFKTPEAYVNNESGTVYACLNAGFFYTTALSTIQYNGTTNASNVASLNRSVYNNQTNTYYPTRGTFGLSSMLKPDITWTYRISSVVYSYATPSPNDVNAAPQPIPLAANGTIWNAISAVGGSPVLVKNSLVNITAAEELADLDNTSQRARSAIGYTADGKVILLAVEGGNTTVSPSVTGLNLNELANLMKDMGCVGALNLDGGGSTTLRINNQPTVRPSESNVERTMPGVILIKSKN</sequence>
<proteinExistence type="predicted"/>